<keyword evidence="3" id="KW-1185">Reference proteome</keyword>
<name>A0ABD3QAI8_9STRA</name>
<feature type="region of interest" description="Disordered" evidence="1">
    <location>
        <begin position="218"/>
        <end position="248"/>
    </location>
</feature>
<protein>
    <submittedName>
        <fullName evidence="2">Uncharacterized protein</fullName>
    </submittedName>
</protein>
<feature type="compositionally biased region" description="Acidic residues" evidence="1">
    <location>
        <begin position="68"/>
        <end position="77"/>
    </location>
</feature>
<dbReference type="EMBL" id="JALLPJ020000257">
    <property type="protein sequence ID" value="KAL3797343.1"/>
    <property type="molecule type" value="Genomic_DNA"/>
</dbReference>
<dbReference type="AlphaFoldDB" id="A0ABD3QAI8"/>
<evidence type="ECO:0000313" key="2">
    <source>
        <dbReference type="EMBL" id="KAL3797343.1"/>
    </source>
</evidence>
<feature type="compositionally biased region" description="Basic residues" evidence="1">
    <location>
        <begin position="1"/>
        <end position="11"/>
    </location>
</feature>
<gene>
    <name evidence="2" type="ORF">ACHAWO_005502</name>
</gene>
<dbReference type="Proteomes" id="UP001530400">
    <property type="component" value="Unassembled WGS sequence"/>
</dbReference>
<feature type="region of interest" description="Disordered" evidence="1">
    <location>
        <begin position="1"/>
        <end position="132"/>
    </location>
</feature>
<feature type="compositionally biased region" description="Polar residues" evidence="1">
    <location>
        <begin position="19"/>
        <end position="28"/>
    </location>
</feature>
<evidence type="ECO:0000313" key="3">
    <source>
        <dbReference type="Proteomes" id="UP001530400"/>
    </source>
</evidence>
<feature type="compositionally biased region" description="Basic and acidic residues" evidence="1">
    <location>
        <begin position="87"/>
        <end position="100"/>
    </location>
</feature>
<feature type="compositionally biased region" description="Acidic residues" evidence="1">
    <location>
        <begin position="35"/>
        <end position="54"/>
    </location>
</feature>
<reference evidence="2 3" key="1">
    <citation type="submission" date="2024-10" db="EMBL/GenBank/DDBJ databases">
        <title>Updated reference genomes for cyclostephanoid diatoms.</title>
        <authorList>
            <person name="Roberts W.R."/>
            <person name="Alverson A.J."/>
        </authorList>
    </citation>
    <scope>NUCLEOTIDE SEQUENCE [LARGE SCALE GENOMIC DNA]</scope>
    <source>
        <strain evidence="2 3">AJA010-31</strain>
    </source>
</reference>
<feature type="compositionally biased region" description="Basic and acidic residues" evidence="1">
    <location>
        <begin position="120"/>
        <end position="132"/>
    </location>
</feature>
<organism evidence="2 3">
    <name type="scientific">Cyclotella atomus</name>
    <dbReference type="NCBI Taxonomy" id="382360"/>
    <lineage>
        <taxon>Eukaryota</taxon>
        <taxon>Sar</taxon>
        <taxon>Stramenopiles</taxon>
        <taxon>Ochrophyta</taxon>
        <taxon>Bacillariophyta</taxon>
        <taxon>Coscinodiscophyceae</taxon>
        <taxon>Thalassiosirophycidae</taxon>
        <taxon>Stephanodiscales</taxon>
        <taxon>Stephanodiscaceae</taxon>
        <taxon>Cyclotella</taxon>
    </lineage>
</organism>
<evidence type="ECO:0000256" key="1">
    <source>
        <dbReference type="SAM" id="MobiDB-lite"/>
    </source>
</evidence>
<accession>A0ABD3QAI8</accession>
<sequence>MRRSTRSTKKAAKAELSGFVSSNDNIQNRKIVFGDNDDVSDVKEEPDENQDDVADVNTDAASDVKNVEDEDQEDESVEEVKGNIARESTRQVRNAERDVVKSTIKKKRKKKSVDTSNQKNQDEIIDIDKDDSGELTSDFFDQLDSERADLKLNQKKKKKNKGKHITFTVEEDEPTEKKVGDIQVISLSNNDNADLEEENILLSARLGCTSSNSTLFARGKLNGGGDMERGSGGRRNKSGSKKEEGWKRGKVKVYRSGVGAALLFGRR</sequence>
<proteinExistence type="predicted"/>
<comment type="caution">
    <text evidence="2">The sequence shown here is derived from an EMBL/GenBank/DDBJ whole genome shotgun (WGS) entry which is preliminary data.</text>
</comment>